<evidence type="ECO:0000313" key="3">
    <source>
        <dbReference type="Proteomes" id="UP001628091"/>
    </source>
</evidence>
<keyword evidence="3" id="KW-1185">Reference proteome</keyword>
<dbReference type="EMBL" id="BAAFZP010000002">
    <property type="protein sequence ID" value="GAB1584223.1"/>
    <property type="molecule type" value="Genomic_DNA"/>
</dbReference>
<proteinExistence type="predicted"/>
<evidence type="ECO:0000313" key="2">
    <source>
        <dbReference type="EMBL" id="GAB1584223.1"/>
    </source>
</evidence>
<feature type="compositionally biased region" description="Basic and acidic residues" evidence="1">
    <location>
        <begin position="53"/>
        <end position="75"/>
    </location>
</feature>
<name>A0ABQ0H5K5_9HYPH</name>
<dbReference type="Proteomes" id="UP001628091">
    <property type="component" value="Unassembled WGS sequence"/>
</dbReference>
<organism evidence="2 3">
    <name type="scientific">Phyllobacterium phragmitis</name>
    <dbReference type="NCBI Taxonomy" id="2670329"/>
    <lineage>
        <taxon>Bacteria</taxon>
        <taxon>Pseudomonadati</taxon>
        <taxon>Pseudomonadota</taxon>
        <taxon>Alphaproteobacteria</taxon>
        <taxon>Hyphomicrobiales</taxon>
        <taxon>Phyllobacteriaceae</taxon>
        <taxon>Phyllobacterium</taxon>
    </lineage>
</organism>
<protein>
    <submittedName>
        <fullName evidence="2">Uncharacterized protein</fullName>
    </submittedName>
</protein>
<feature type="region of interest" description="Disordered" evidence="1">
    <location>
        <begin position="53"/>
        <end position="88"/>
    </location>
</feature>
<reference evidence="2 3" key="1">
    <citation type="submission" date="2024-10" db="EMBL/GenBank/DDBJ databases">
        <title>Isolation, draft genome sequencing and identification of Phyllobacterium sp. NSA23, isolated from leaf soil.</title>
        <authorList>
            <person name="Akita H."/>
        </authorList>
    </citation>
    <scope>NUCLEOTIDE SEQUENCE [LARGE SCALE GENOMIC DNA]</scope>
    <source>
        <strain evidence="2 3">NSA23</strain>
    </source>
</reference>
<comment type="caution">
    <text evidence="2">The sequence shown here is derived from an EMBL/GenBank/DDBJ whole genome shotgun (WGS) entry which is preliminary data.</text>
</comment>
<evidence type="ECO:0000256" key="1">
    <source>
        <dbReference type="SAM" id="MobiDB-lite"/>
    </source>
</evidence>
<gene>
    <name evidence="2" type="ORF">PPNSA23_41660</name>
</gene>
<sequence>MDNMRSGADKAPAVAAKSWTRVLRPVRFNAEHIYPPKTWAGNVVDVHDGEMQGRKKEARAIDVSTEHKNSRRSEEASGGDIAADHHPGRAEAPELELYRLRTALQRPNGANKDTLQKYHDSLILAGNVGAALNIRNSDAWAIEFPATKKGLDKISARLIASQIDDYTNRLVSEISKSPHDFALYLSSLKRHNKKTYDNLRSIISSTINNVKFRSDFEKTSLKLSMEKFFKYGIDITRDDILWFVEHKALGTLSILFQSALSENGRIFEEFVLDLLEDPQGVGQLSLRAALNIIVLGYALLNETIYERLLRQVHSAYFDQVQSDGSSSLDKATASLHRITSSFLSSGSPGTYSPRERLRIAVCVSGQLRGYARAFETWRHLHLDEHDVRYFVHTWEDIGWRFPDPISGNGVNRVFKHKSFVDAYRQAGFRYGIQTLRNAYPNFFSALDISSTASTSDIKAVYGEDAVIVIENHRRPEFEDDHNNQRKMFYKIEQAHKLALEDNERYDLIVRIRPDRSFRAGRRTPDWKSLAKIASQEQIIFINNKKLTEGGLYVGDQFAFGAPEAMNCYANTLALQGRAINEKWFGFPQRLCAHASLANSLLFQGVKCRPFDDSIDPAAPLPAAEYNKAEIKLMLSADLPHGPITEMDHLLWNALS</sequence>
<accession>A0ABQ0H5K5</accession>